<protein>
    <submittedName>
        <fullName evidence="2">UDP-glucose-beta-D-glucan glucosyltransferase like</fullName>
    </submittedName>
</protein>
<dbReference type="KEGG" id="mvz:myaer102_26160"/>
<dbReference type="EMBL" id="AP019314">
    <property type="protein sequence ID" value="BBH40070.1"/>
    <property type="molecule type" value="Genomic_DNA"/>
</dbReference>
<evidence type="ECO:0000313" key="3">
    <source>
        <dbReference type="Proteomes" id="UP000278152"/>
    </source>
</evidence>
<gene>
    <name evidence="2" type="ORF">myaer102_26160</name>
</gene>
<name>A0A3G9K4F3_MICVR</name>
<evidence type="ECO:0000313" key="2">
    <source>
        <dbReference type="EMBL" id="BBH40070.1"/>
    </source>
</evidence>
<dbReference type="GO" id="GO:0016740">
    <property type="term" value="F:transferase activity"/>
    <property type="evidence" value="ECO:0007669"/>
    <property type="project" value="UniProtKB-KW"/>
</dbReference>
<feature type="transmembrane region" description="Helical" evidence="1">
    <location>
        <begin position="102"/>
        <end position="121"/>
    </location>
</feature>
<keyword evidence="1" id="KW-0812">Transmembrane</keyword>
<dbReference type="Proteomes" id="UP000278152">
    <property type="component" value="Chromosome"/>
</dbReference>
<keyword evidence="2" id="KW-0808">Transferase</keyword>
<accession>A0A3G9K4F3</accession>
<organism evidence="2 3">
    <name type="scientific">Microcystis viridis NIES-102</name>
    <dbReference type="NCBI Taxonomy" id="213615"/>
    <lineage>
        <taxon>Bacteria</taxon>
        <taxon>Bacillati</taxon>
        <taxon>Cyanobacteriota</taxon>
        <taxon>Cyanophyceae</taxon>
        <taxon>Oscillatoriophycideae</taxon>
        <taxon>Chroococcales</taxon>
        <taxon>Microcystaceae</taxon>
        <taxon>Microcystis</taxon>
    </lineage>
</organism>
<evidence type="ECO:0000256" key="1">
    <source>
        <dbReference type="SAM" id="Phobius"/>
    </source>
</evidence>
<sequence length="127" mass="14760">MRQKLFQQTLIRQGNLKKLSEIGAEIHLREPIYSEKLLLDILGEDLCLSSHLVNLEKRGKIWQATLKFQPLSLSDQRKLITFLFCLPQRWDLKNTAGELQSLWLLIISFFRGIGLICRAILNRKTAL</sequence>
<reference evidence="2 3" key="1">
    <citation type="submission" date="2018-11" db="EMBL/GenBank/DDBJ databases">
        <title>Complete genome sequence of Microcystis aeruginosa NIES-102.</title>
        <authorList>
            <person name="Yamaguchi H."/>
            <person name="Suzuki S."/>
            <person name="Kawachi M."/>
        </authorList>
    </citation>
    <scope>NUCLEOTIDE SEQUENCE [LARGE SCALE GENOMIC DNA]</scope>
    <source>
        <strain evidence="2 3">NIES-102</strain>
    </source>
</reference>
<keyword evidence="1" id="KW-0472">Membrane</keyword>
<keyword evidence="1" id="KW-1133">Transmembrane helix</keyword>
<dbReference type="AlphaFoldDB" id="A0A3G9K4F3"/>
<proteinExistence type="predicted"/>